<feature type="region of interest" description="Disordered" evidence="1">
    <location>
        <begin position="353"/>
        <end position="457"/>
    </location>
</feature>
<feature type="domain" description="Transposase IS4 N-terminal" evidence="4">
    <location>
        <begin position="20"/>
        <end position="112"/>
    </location>
</feature>
<sequence length="457" mass="49575">MEQAAITRPVGVAAGVFAPGHIGELTRIVPFEMVDAVLAATGAVQRRVRLVPARVTVYLLLAGVLFTGLGYRQVFDRLCAGLAGLALARPSASALRQARQRLGPAPMKALFDLVRGPAATTAAAGWWRGLRVVAIDGTLLSVPDSPANLTVFTRQRLGNGISGYPQLRLAALVACGTRSVIGAAFGPAATGELEYARRLAVDLRAGMLLLGDRNFAAAALLNHFAATGADLLVRCKSGRNLPPVARCRDGTVLARLGALTVRVIDAEVSIVTSRGTRTGHYRLLTTLIDPLTHPAGELVRLYHERWEIETAYAELKSTILDGHVLRARTPAGVEQEVWALLVAYQALRTAMTDATDSVPGTDPDRAGFHHRPGRRPRPARPGLRHHRRHGDRPRRSHRPPRAGPAPAQAAGPHQRPHRQTSDLQIQRTRTRHRPDHLQSHHQHHHAHEQPLTPRPPP</sequence>
<dbReference type="InterPro" id="IPR024473">
    <property type="entry name" value="Transposases_IS4_N"/>
</dbReference>
<dbReference type="PANTHER" id="PTHR37529:SF1">
    <property type="entry name" value="TRANSPOSASE INSG FOR INSERTION SEQUENCE ELEMENT IS4-RELATED"/>
    <property type="match status" value="1"/>
</dbReference>
<feature type="compositionally biased region" description="Basic residues" evidence="1">
    <location>
        <begin position="428"/>
        <end position="446"/>
    </location>
</feature>
<dbReference type="InterPro" id="IPR002559">
    <property type="entry name" value="Transposase_11"/>
</dbReference>
<dbReference type="EMBL" id="CP133762">
    <property type="protein sequence ID" value="WMX46986.1"/>
    <property type="molecule type" value="Genomic_DNA"/>
</dbReference>
<keyword evidence="2" id="KW-1133">Transmembrane helix</keyword>
<dbReference type="PANTHER" id="PTHR37529">
    <property type="entry name" value="TRANSPOSASE INSG FOR INSERTION SEQUENCE ELEMENT IS4-RELATED"/>
    <property type="match status" value="1"/>
</dbReference>
<dbReference type="InterPro" id="IPR012337">
    <property type="entry name" value="RNaseH-like_sf"/>
</dbReference>
<accession>A0ABY9RXT3</accession>
<keyword evidence="2" id="KW-0472">Membrane</keyword>
<dbReference type="RefSeq" id="WP_309549238.1">
    <property type="nucleotide sequence ID" value="NZ_CP133762.1"/>
</dbReference>
<reference evidence="5 6" key="1">
    <citation type="submission" date="2023-09" db="EMBL/GenBank/DDBJ databases">
        <title>Complete genome of Streptomyces roseicoloratus T14.</title>
        <authorList>
            <person name="Bashizi T."/>
            <person name="Kim M.-J."/>
            <person name="Lee G."/>
            <person name="Tagele S.B."/>
            <person name="Shin J.-H."/>
        </authorList>
    </citation>
    <scope>NUCLEOTIDE SEQUENCE [LARGE SCALE GENOMIC DNA]</scope>
    <source>
        <strain evidence="5 6">T14</strain>
    </source>
</reference>
<dbReference type="Pfam" id="PF01609">
    <property type="entry name" value="DDE_Tnp_1"/>
    <property type="match status" value="1"/>
</dbReference>
<dbReference type="NCBIfam" id="NF033592">
    <property type="entry name" value="transpos_IS4_1"/>
    <property type="match status" value="1"/>
</dbReference>
<evidence type="ECO:0000313" key="5">
    <source>
        <dbReference type="EMBL" id="WMX46986.1"/>
    </source>
</evidence>
<evidence type="ECO:0000259" key="3">
    <source>
        <dbReference type="Pfam" id="PF01609"/>
    </source>
</evidence>
<organism evidence="5 6">
    <name type="scientific">Streptomyces roseicoloratus</name>
    <dbReference type="NCBI Taxonomy" id="2508722"/>
    <lineage>
        <taxon>Bacteria</taxon>
        <taxon>Bacillati</taxon>
        <taxon>Actinomycetota</taxon>
        <taxon>Actinomycetes</taxon>
        <taxon>Kitasatosporales</taxon>
        <taxon>Streptomycetaceae</taxon>
        <taxon>Streptomyces</taxon>
    </lineage>
</organism>
<proteinExistence type="predicted"/>
<evidence type="ECO:0000313" key="6">
    <source>
        <dbReference type="Proteomes" id="UP001250858"/>
    </source>
</evidence>
<gene>
    <name evidence="5" type="ORF">RGF97_22160</name>
</gene>
<dbReference type="Proteomes" id="UP001250858">
    <property type="component" value="Chromosome"/>
</dbReference>
<dbReference type="SUPFAM" id="SSF53098">
    <property type="entry name" value="Ribonuclease H-like"/>
    <property type="match status" value="1"/>
</dbReference>
<name>A0ABY9RXT3_9ACTN</name>
<dbReference type="InterPro" id="IPR047952">
    <property type="entry name" value="Transpos_IS4"/>
</dbReference>
<evidence type="ECO:0000256" key="2">
    <source>
        <dbReference type="SAM" id="Phobius"/>
    </source>
</evidence>
<dbReference type="Pfam" id="PF13006">
    <property type="entry name" value="Nterm_IS4"/>
    <property type="match status" value="1"/>
</dbReference>
<protein>
    <submittedName>
        <fullName evidence="5">IS4 family transposase</fullName>
    </submittedName>
</protein>
<feature type="compositionally biased region" description="Low complexity" evidence="1">
    <location>
        <begin position="404"/>
        <end position="413"/>
    </location>
</feature>
<keyword evidence="2" id="KW-0812">Transmembrane</keyword>
<evidence type="ECO:0000256" key="1">
    <source>
        <dbReference type="SAM" id="MobiDB-lite"/>
    </source>
</evidence>
<evidence type="ECO:0000259" key="4">
    <source>
        <dbReference type="Pfam" id="PF13006"/>
    </source>
</evidence>
<keyword evidence="6" id="KW-1185">Reference proteome</keyword>
<feature type="domain" description="Transposase IS4-like" evidence="3">
    <location>
        <begin position="128"/>
        <end position="344"/>
    </location>
</feature>
<feature type="compositionally biased region" description="Basic residues" evidence="1">
    <location>
        <begin position="368"/>
        <end position="400"/>
    </location>
</feature>
<feature type="transmembrane region" description="Helical" evidence="2">
    <location>
        <begin position="55"/>
        <end position="71"/>
    </location>
</feature>